<dbReference type="Pfam" id="PF00440">
    <property type="entry name" value="TetR_N"/>
    <property type="match status" value="1"/>
</dbReference>
<sequence>MDADQPSRKRDATATKAALLDAAAELFADRGFDRTTVRDIANRAGVNQALLFRYFGSKDALFEHVMARGGLAQVETTPPERLFSAALRSLLERDDSASRSIETYLRSSGTDRADEALRAQLDAEYTRALSGLTDKPDAELRADLAMAWLLGIGLVRSITRKEPLATAPADQIERLIGPAVRTLLERSK</sequence>
<dbReference type="PRINTS" id="PR00455">
    <property type="entry name" value="HTHTETR"/>
</dbReference>
<dbReference type="PROSITE" id="PS01081">
    <property type="entry name" value="HTH_TETR_1"/>
    <property type="match status" value="1"/>
</dbReference>
<feature type="DNA-binding region" description="H-T-H motif" evidence="2">
    <location>
        <begin position="36"/>
        <end position="55"/>
    </location>
</feature>
<dbReference type="SUPFAM" id="SSF48498">
    <property type="entry name" value="Tetracyclin repressor-like, C-terminal domain"/>
    <property type="match status" value="1"/>
</dbReference>
<organism evidence="5 6">
    <name type="scientific">Amycolatopsis echigonensis</name>
    <dbReference type="NCBI Taxonomy" id="2576905"/>
    <lineage>
        <taxon>Bacteria</taxon>
        <taxon>Bacillati</taxon>
        <taxon>Actinomycetota</taxon>
        <taxon>Actinomycetes</taxon>
        <taxon>Pseudonocardiales</taxon>
        <taxon>Pseudonocardiaceae</taxon>
        <taxon>Amycolatopsis</taxon>
    </lineage>
</organism>
<dbReference type="InterPro" id="IPR009057">
    <property type="entry name" value="Homeodomain-like_sf"/>
</dbReference>
<dbReference type="OrthoDB" id="3210235at2"/>
<protein>
    <submittedName>
        <fullName evidence="5">TetR family transcriptional regulator</fullName>
    </submittedName>
    <submittedName>
        <fullName evidence="4">TetR/AcrR family transcriptional regulator</fullName>
    </submittedName>
</protein>
<dbReference type="Gene3D" id="1.10.10.60">
    <property type="entry name" value="Homeodomain-like"/>
    <property type="match status" value="1"/>
</dbReference>
<comment type="caution">
    <text evidence="5">The sequence shown here is derived from an EMBL/GenBank/DDBJ whole genome shotgun (WGS) entry which is preliminary data.</text>
</comment>
<dbReference type="SUPFAM" id="SSF46689">
    <property type="entry name" value="Homeodomain-like"/>
    <property type="match status" value="1"/>
</dbReference>
<dbReference type="InterPro" id="IPR023772">
    <property type="entry name" value="DNA-bd_HTH_TetR-type_CS"/>
</dbReference>
<dbReference type="GO" id="GO:0000976">
    <property type="term" value="F:transcription cis-regulatory region binding"/>
    <property type="evidence" value="ECO:0007669"/>
    <property type="project" value="TreeGrafter"/>
</dbReference>
<gene>
    <name evidence="5" type="ORF">ATK30_0970</name>
    <name evidence="4" type="ORF">H5411_23955</name>
</gene>
<dbReference type="InterPro" id="IPR041678">
    <property type="entry name" value="TetR_C_16"/>
</dbReference>
<dbReference type="InterPro" id="IPR036271">
    <property type="entry name" value="Tet_transcr_reg_TetR-rel_C_sf"/>
</dbReference>
<feature type="domain" description="HTH tetR-type" evidence="3">
    <location>
        <begin position="13"/>
        <end position="73"/>
    </location>
</feature>
<evidence type="ECO:0000313" key="5">
    <source>
        <dbReference type="EMBL" id="PKV90228.1"/>
    </source>
</evidence>
<dbReference type="GO" id="GO:0003700">
    <property type="term" value="F:DNA-binding transcription factor activity"/>
    <property type="evidence" value="ECO:0007669"/>
    <property type="project" value="TreeGrafter"/>
</dbReference>
<name>A0A2N3W8M9_9PSEU</name>
<evidence type="ECO:0000313" key="7">
    <source>
        <dbReference type="Proteomes" id="UP000550260"/>
    </source>
</evidence>
<dbReference type="RefSeq" id="WP_101434504.1">
    <property type="nucleotide sequence ID" value="NZ_JACJHR010000035.1"/>
</dbReference>
<evidence type="ECO:0000259" key="3">
    <source>
        <dbReference type="PROSITE" id="PS50977"/>
    </source>
</evidence>
<dbReference type="Gene3D" id="1.10.357.10">
    <property type="entry name" value="Tetracycline Repressor, domain 2"/>
    <property type="match status" value="1"/>
</dbReference>
<dbReference type="AlphaFoldDB" id="A0A2N3W8M9"/>
<dbReference type="PANTHER" id="PTHR30055:SF235">
    <property type="entry name" value="TRANSCRIPTIONAL REGULATORY PROTEIN"/>
    <property type="match status" value="1"/>
</dbReference>
<dbReference type="PROSITE" id="PS50977">
    <property type="entry name" value="HTH_TETR_2"/>
    <property type="match status" value="1"/>
</dbReference>
<keyword evidence="6" id="KW-1185">Reference proteome</keyword>
<reference evidence="4 7" key="2">
    <citation type="submission" date="2020-08" db="EMBL/GenBank/DDBJ databases">
        <title>Amycolatopsis echigonensis JCM 21831.</title>
        <authorList>
            <person name="Tedsree N."/>
            <person name="Kuncharoen N."/>
            <person name="Likhitwitayawuid K."/>
            <person name="Tanasupawat S."/>
        </authorList>
    </citation>
    <scope>NUCLEOTIDE SEQUENCE [LARGE SCALE GENOMIC DNA]</scope>
    <source>
        <strain evidence="4 7">JCM 21831</strain>
    </source>
</reference>
<dbReference type="InterPro" id="IPR050109">
    <property type="entry name" value="HTH-type_TetR-like_transc_reg"/>
</dbReference>
<dbReference type="PANTHER" id="PTHR30055">
    <property type="entry name" value="HTH-TYPE TRANSCRIPTIONAL REGULATOR RUTR"/>
    <property type="match status" value="1"/>
</dbReference>
<keyword evidence="1 2" id="KW-0238">DNA-binding</keyword>
<accession>A0A2N3W8M9</accession>
<proteinExistence type="predicted"/>
<reference evidence="5 6" key="1">
    <citation type="submission" date="2017-12" db="EMBL/GenBank/DDBJ databases">
        <title>Sequencing the genomes of 1000 Actinobacteria strains.</title>
        <authorList>
            <person name="Klenk H.-P."/>
        </authorList>
    </citation>
    <scope>NUCLEOTIDE SEQUENCE [LARGE SCALE GENOMIC DNA]</scope>
    <source>
        <strain evidence="5 6">DSM 45165</strain>
    </source>
</reference>
<evidence type="ECO:0000313" key="6">
    <source>
        <dbReference type="Proteomes" id="UP000233750"/>
    </source>
</evidence>
<dbReference type="EMBL" id="JACJHR010000035">
    <property type="protein sequence ID" value="MBB2502175.1"/>
    <property type="molecule type" value="Genomic_DNA"/>
</dbReference>
<dbReference type="Proteomes" id="UP000550260">
    <property type="component" value="Unassembled WGS sequence"/>
</dbReference>
<evidence type="ECO:0000313" key="4">
    <source>
        <dbReference type="EMBL" id="MBB2502175.1"/>
    </source>
</evidence>
<evidence type="ECO:0000256" key="2">
    <source>
        <dbReference type="PROSITE-ProRule" id="PRU00335"/>
    </source>
</evidence>
<dbReference type="InterPro" id="IPR001647">
    <property type="entry name" value="HTH_TetR"/>
</dbReference>
<accession>A0A8E1W1P6</accession>
<evidence type="ECO:0000256" key="1">
    <source>
        <dbReference type="ARBA" id="ARBA00023125"/>
    </source>
</evidence>
<dbReference type="EMBL" id="PJMY01000003">
    <property type="protein sequence ID" value="PKV90228.1"/>
    <property type="molecule type" value="Genomic_DNA"/>
</dbReference>
<dbReference type="Proteomes" id="UP000233750">
    <property type="component" value="Unassembled WGS sequence"/>
</dbReference>
<dbReference type="Pfam" id="PF17920">
    <property type="entry name" value="TetR_C_16"/>
    <property type="match status" value="1"/>
</dbReference>